<reference evidence="1" key="1">
    <citation type="submission" date="2022-02" db="EMBL/GenBank/DDBJ databases">
        <authorList>
            <person name="Henning P.M."/>
            <person name="McCubbin A.G."/>
            <person name="Shore J.S."/>
        </authorList>
    </citation>
    <scope>NUCLEOTIDE SEQUENCE</scope>
    <source>
        <strain evidence="1">F60SS</strain>
        <tissue evidence="1">Leaves</tissue>
    </source>
</reference>
<gene>
    <name evidence="1" type="ORF">Tsubulata_019538</name>
</gene>
<name>A0A9Q0J5F3_9ROSI</name>
<protein>
    <submittedName>
        <fullName evidence="1">Uncharacterized protein</fullName>
    </submittedName>
</protein>
<dbReference type="PANTHER" id="PTHR34287">
    <property type="entry name" value="OS06G0551500 PROTEIN-RELATED"/>
    <property type="match status" value="1"/>
</dbReference>
<dbReference type="Proteomes" id="UP001141552">
    <property type="component" value="Unassembled WGS sequence"/>
</dbReference>
<keyword evidence="2" id="KW-1185">Reference proteome</keyword>
<proteinExistence type="predicted"/>
<dbReference type="OrthoDB" id="1678883at2759"/>
<evidence type="ECO:0000313" key="2">
    <source>
        <dbReference type="Proteomes" id="UP001141552"/>
    </source>
</evidence>
<dbReference type="EMBL" id="JAKUCV010006115">
    <property type="protein sequence ID" value="KAJ4828662.1"/>
    <property type="molecule type" value="Genomic_DNA"/>
</dbReference>
<dbReference type="PANTHER" id="PTHR34287:SF4">
    <property type="entry name" value="OS04G0504200 PROTEIN"/>
    <property type="match status" value="1"/>
</dbReference>
<organism evidence="1 2">
    <name type="scientific">Turnera subulata</name>
    <dbReference type="NCBI Taxonomy" id="218843"/>
    <lineage>
        <taxon>Eukaryota</taxon>
        <taxon>Viridiplantae</taxon>
        <taxon>Streptophyta</taxon>
        <taxon>Embryophyta</taxon>
        <taxon>Tracheophyta</taxon>
        <taxon>Spermatophyta</taxon>
        <taxon>Magnoliopsida</taxon>
        <taxon>eudicotyledons</taxon>
        <taxon>Gunneridae</taxon>
        <taxon>Pentapetalae</taxon>
        <taxon>rosids</taxon>
        <taxon>fabids</taxon>
        <taxon>Malpighiales</taxon>
        <taxon>Passifloraceae</taxon>
        <taxon>Turnera</taxon>
    </lineage>
</organism>
<reference evidence="1" key="2">
    <citation type="journal article" date="2023" name="Plants (Basel)">
        <title>Annotation of the Turnera subulata (Passifloraceae) Draft Genome Reveals the S-Locus Evolved after the Divergence of Turneroideae from Passifloroideae in a Stepwise Manner.</title>
        <authorList>
            <person name="Henning P.M."/>
            <person name="Roalson E.H."/>
            <person name="Mir W."/>
            <person name="McCubbin A.G."/>
            <person name="Shore J.S."/>
        </authorList>
    </citation>
    <scope>NUCLEOTIDE SEQUENCE</scope>
    <source>
        <strain evidence="1">F60SS</strain>
    </source>
</reference>
<accession>A0A9Q0J5F3</accession>
<dbReference type="AlphaFoldDB" id="A0A9Q0J5F3"/>
<sequence>MAQPTTITLMPTTSMEVEVEEEEEAEEEKVGLLSGCKVVEYLGPMMSSELLVKFPDNSAFDFDYSQSSLWSPLVPRFHRPLDMDVALLTPKNLTLEGVGFDELDAKSNEKKKKTKSSTVATPGFNVNLSVLKMKQHKKKKKNVVSPSRFSTTTPVMNCACVPFVPKGWNKMLKAASKHFKKKKKMKDPMSHVKLSKYLRSN</sequence>
<comment type="caution">
    <text evidence="1">The sequence shown here is derived from an EMBL/GenBank/DDBJ whole genome shotgun (WGS) entry which is preliminary data.</text>
</comment>
<evidence type="ECO:0000313" key="1">
    <source>
        <dbReference type="EMBL" id="KAJ4828662.1"/>
    </source>
</evidence>